<gene>
    <name evidence="3" type="ORF">Pan216_15220</name>
</gene>
<dbReference type="PRINTS" id="PR00412">
    <property type="entry name" value="EPOXHYDRLASE"/>
</dbReference>
<dbReference type="Gene3D" id="3.40.50.1820">
    <property type="entry name" value="alpha/beta hydrolase"/>
    <property type="match status" value="1"/>
</dbReference>
<dbReference type="KEGG" id="knv:Pan216_15220"/>
<dbReference type="EMBL" id="CP036279">
    <property type="protein sequence ID" value="QDU60673.1"/>
    <property type="molecule type" value="Genomic_DNA"/>
</dbReference>
<evidence type="ECO:0000259" key="2">
    <source>
        <dbReference type="Pfam" id="PF12146"/>
    </source>
</evidence>
<dbReference type="InterPro" id="IPR000639">
    <property type="entry name" value="Epox_hydrolase-like"/>
</dbReference>
<dbReference type="RefSeq" id="WP_145256889.1">
    <property type="nucleotide sequence ID" value="NZ_CP036279.1"/>
</dbReference>
<accession>A0A518B118</accession>
<dbReference type="InterPro" id="IPR051044">
    <property type="entry name" value="MAG_DAG_Lipase"/>
</dbReference>
<name>A0A518B118_9BACT</name>
<dbReference type="InterPro" id="IPR029058">
    <property type="entry name" value="AB_hydrolase_fold"/>
</dbReference>
<feature type="region of interest" description="Disordered" evidence="1">
    <location>
        <begin position="1"/>
        <end position="30"/>
    </location>
</feature>
<dbReference type="PRINTS" id="PR00111">
    <property type="entry name" value="ABHYDROLASE"/>
</dbReference>
<dbReference type="InterPro" id="IPR000073">
    <property type="entry name" value="AB_hydrolase_1"/>
</dbReference>
<dbReference type="GO" id="GO:0016787">
    <property type="term" value="F:hydrolase activity"/>
    <property type="evidence" value="ECO:0007669"/>
    <property type="project" value="UniProtKB-KW"/>
</dbReference>
<protein>
    <submittedName>
        <fullName evidence="3">Alpha/beta hydrolase family protein</fullName>
    </submittedName>
</protein>
<dbReference type="OrthoDB" id="9806902at2"/>
<dbReference type="PANTHER" id="PTHR11614">
    <property type="entry name" value="PHOSPHOLIPASE-RELATED"/>
    <property type="match status" value="1"/>
</dbReference>
<dbReference type="SUPFAM" id="SSF53474">
    <property type="entry name" value="alpha/beta-Hydrolases"/>
    <property type="match status" value="1"/>
</dbReference>
<evidence type="ECO:0000256" key="1">
    <source>
        <dbReference type="SAM" id="MobiDB-lite"/>
    </source>
</evidence>
<dbReference type="Pfam" id="PF12146">
    <property type="entry name" value="Hydrolase_4"/>
    <property type="match status" value="1"/>
</dbReference>
<keyword evidence="4" id="KW-1185">Reference proteome</keyword>
<reference evidence="3 4" key="1">
    <citation type="submission" date="2019-02" db="EMBL/GenBank/DDBJ databases">
        <title>Deep-cultivation of Planctomycetes and their phenomic and genomic characterization uncovers novel biology.</title>
        <authorList>
            <person name="Wiegand S."/>
            <person name="Jogler M."/>
            <person name="Boedeker C."/>
            <person name="Pinto D."/>
            <person name="Vollmers J."/>
            <person name="Rivas-Marin E."/>
            <person name="Kohn T."/>
            <person name="Peeters S.H."/>
            <person name="Heuer A."/>
            <person name="Rast P."/>
            <person name="Oberbeckmann S."/>
            <person name="Bunk B."/>
            <person name="Jeske O."/>
            <person name="Meyerdierks A."/>
            <person name="Storesund J.E."/>
            <person name="Kallscheuer N."/>
            <person name="Luecker S."/>
            <person name="Lage O.M."/>
            <person name="Pohl T."/>
            <person name="Merkel B.J."/>
            <person name="Hornburger P."/>
            <person name="Mueller R.-W."/>
            <person name="Bruemmer F."/>
            <person name="Labrenz M."/>
            <person name="Spormann A.M."/>
            <person name="Op den Camp H."/>
            <person name="Overmann J."/>
            <person name="Amann R."/>
            <person name="Jetten M.S.M."/>
            <person name="Mascher T."/>
            <person name="Medema M.H."/>
            <person name="Devos D.P."/>
            <person name="Kaster A.-K."/>
            <person name="Ovreas L."/>
            <person name="Rohde M."/>
            <person name="Galperin M.Y."/>
            <person name="Jogler C."/>
        </authorList>
    </citation>
    <scope>NUCLEOTIDE SEQUENCE [LARGE SCALE GENOMIC DNA]</scope>
    <source>
        <strain evidence="3 4">Pan216</strain>
    </source>
</reference>
<proteinExistence type="predicted"/>
<feature type="domain" description="Serine aminopeptidase S33" evidence="2">
    <location>
        <begin position="88"/>
        <end position="331"/>
    </location>
</feature>
<dbReference type="Proteomes" id="UP000317093">
    <property type="component" value="Chromosome"/>
</dbReference>
<dbReference type="InterPro" id="IPR022742">
    <property type="entry name" value="Hydrolase_4"/>
</dbReference>
<keyword evidence="3" id="KW-0378">Hydrolase</keyword>
<organism evidence="3 4">
    <name type="scientific">Kolteria novifilia</name>
    <dbReference type="NCBI Taxonomy" id="2527975"/>
    <lineage>
        <taxon>Bacteria</taxon>
        <taxon>Pseudomonadati</taxon>
        <taxon>Planctomycetota</taxon>
        <taxon>Planctomycetia</taxon>
        <taxon>Kolteriales</taxon>
        <taxon>Kolteriaceae</taxon>
        <taxon>Kolteria</taxon>
    </lineage>
</organism>
<sequence length="374" mass="40791">MSAGLSSRIADDRHPFPNDKSSSSKSVAPARQRLFESRVGVEHESAAPSLSRTIAARLGDGSSLPIHVVEYRASLRSTSPLVLALPFTAAHSRQLAPLALSLQARGVDVVTIDPPGHGRSGGKRGVVDLDVIMHAVASVAEEYADNRPRSHVGIVGSSWGGDLALHYALWEEKQHATSGRPRRVGGVLAQAVITPWLRAVFGQFRPGMRLLFDERGIGAGLARRAIGPRLATKRIFRPTDLYRDPAQRRRFIEDPLRLRGYDTSSYLNYLRHVPKTKPRELTVPVHLLVGALDRLVPPEYERKVYQALAEEGVDVSLTLVPDAGHGIVEEQPDTMARCLVSMFGQLSRGHLPAKSTFGFSAAHFSSHVLDELAG</sequence>
<evidence type="ECO:0000313" key="3">
    <source>
        <dbReference type="EMBL" id="QDU60673.1"/>
    </source>
</evidence>
<dbReference type="AlphaFoldDB" id="A0A518B118"/>
<evidence type="ECO:0000313" key="4">
    <source>
        <dbReference type="Proteomes" id="UP000317093"/>
    </source>
</evidence>